<proteinExistence type="predicted"/>
<accession>M6FHK7</accession>
<protein>
    <submittedName>
        <fullName evidence="1">Uncharacterized protein</fullName>
    </submittedName>
</protein>
<dbReference type="PATRIC" id="fig|1240687.3.peg.788"/>
<dbReference type="AlphaFoldDB" id="M6FHK7"/>
<dbReference type="EMBL" id="ANCE01000049">
    <property type="protein sequence ID" value="EMK25559.1"/>
    <property type="molecule type" value="Genomic_DNA"/>
</dbReference>
<name>M6FHK7_9LEPT</name>
<reference evidence="1 2" key="1">
    <citation type="submission" date="2013-01" db="EMBL/GenBank/DDBJ databases">
        <authorList>
            <person name="Harkins D.M."/>
            <person name="Durkin A.S."/>
            <person name="Brinkac L.M."/>
            <person name="Haft D.H."/>
            <person name="Selengut J.D."/>
            <person name="Sanka R."/>
            <person name="DePew J."/>
            <person name="Purushe J."/>
            <person name="Galloway R.L."/>
            <person name="Vinetz J.M."/>
            <person name="Sutton G.G."/>
            <person name="Nierman W.C."/>
            <person name="Fouts D.E."/>
        </authorList>
    </citation>
    <scope>NUCLEOTIDE SEQUENCE [LARGE SCALE GENOMIC DNA]</scope>
    <source>
        <strain evidence="1 2">Nikolaevo</strain>
    </source>
</reference>
<dbReference type="Proteomes" id="UP000011980">
    <property type="component" value="Unassembled WGS sequence"/>
</dbReference>
<evidence type="ECO:0000313" key="2">
    <source>
        <dbReference type="Proteomes" id="UP000011980"/>
    </source>
</evidence>
<evidence type="ECO:0000313" key="1">
    <source>
        <dbReference type="EMBL" id="EMK25559.1"/>
    </source>
</evidence>
<organism evidence="1 2">
    <name type="scientific">Leptospira kirschneri serovar Bulgarica str. Nikolaevo</name>
    <dbReference type="NCBI Taxonomy" id="1240687"/>
    <lineage>
        <taxon>Bacteria</taxon>
        <taxon>Pseudomonadati</taxon>
        <taxon>Spirochaetota</taxon>
        <taxon>Spirochaetia</taxon>
        <taxon>Leptospirales</taxon>
        <taxon>Leptospiraceae</taxon>
        <taxon>Leptospira</taxon>
    </lineage>
</organism>
<gene>
    <name evidence="1" type="ORF">LEP1GSC008_1190</name>
</gene>
<sequence length="50" mass="5676">MVIIFCFPNIFFIDCLFYFLNGEETPLAASRGCIFSKLEILHLVSFPGNS</sequence>
<comment type="caution">
    <text evidence="1">The sequence shown here is derived from an EMBL/GenBank/DDBJ whole genome shotgun (WGS) entry which is preliminary data.</text>
</comment>